<name>A0A9P1CUH1_9DINO</name>
<dbReference type="EMBL" id="CAMXCT020002373">
    <property type="protein sequence ID" value="CAL1151083.1"/>
    <property type="molecule type" value="Genomic_DNA"/>
</dbReference>
<evidence type="ECO:0000313" key="2">
    <source>
        <dbReference type="EMBL" id="CAI3997708.1"/>
    </source>
</evidence>
<dbReference type="AlphaFoldDB" id="A0A9P1CUH1"/>
<sequence>MPKMTEINKSMTVAGLISSIQPPEKQNDVKKILQVLKKYSKDIHVWGDNIIGAGKMLYQSKSQKPYTWFQCGVAPRASNISVYLGMTPLSSATVAKVGPKCSHGVGCLYIKSLADVNMKELEALLKKCFAVKEFVAPGAKPAKPSKPLKPEGKGAMKVKKRPGKKA</sequence>
<proteinExistence type="predicted"/>
<feature type="compositionally biased region" description="Basic residues" evidence="1">
    <location>
        <begin position="156"/>
        <end position="166"/>
    </location>
</feature>
<evidence type="ECO:0000313" key="4">
    <source>
        <dbReference type="Proteomes" id="UP001152797"/>
    </source>
</evidence>
<feature type="region of interest" description="Disordered" evidence="1">
    <location>
        <begin position="138"/>
        <end position="166"/>
    </location>
</feature>
<dbReference type="EMBL" id="CAMXCT010002373">
    <property type="protein sequence ID" value="CAI3997708.1"/>
    <property type="molecule type" value="Genomic_DNA"/>
</dbReference>
<evidence type="ECO:0000256" key="1">
    <source>
        <dbReference type="SAM" id="MobiDB-lite"/>
    </source>
</evidence>
<dbReference type="EMBL" id="CAMXCT030002373">
    <property type="protein sequence ID" value="CAL4785020.1"/>
    <property type="molecule type" value="Genomic_DNA"/>
</dbReference>
<accession>A0A9P1CUH1</accession>
<protein>
    <submittedName>
        <fullName evidence="3">YdhG-like domain-containing protein</fullName>
    </submittedName>
</protein>
<reference evidence="2" key="1">
    <citation type="submission" date="2022-10" db="EMBL/GenBank/DDBJ databases">
        <authorList>
            <person name="Chen Y."/>
            <person name="Dougan E. K."/>
            <person name="Chan C."/>
            <person name="Rhodes N."/>
            <person name="Thang M."/>
        </authorList>
    </citation>
    <scope>NUCLEOTIDE SEQUENCE</scope>
</reference>
<comment type="caution">
    <text evidence="2">The sequence shown here is derived from an EMBL/GenBank/DDBJ whole genome shotgun (WGS) entry which is preliminary data.</text>
</comment>
<gene>
    <name evidence="2" type="ORF">C1SCF055_LOCUS24062</name>
</gene>
<reference evidence="3 4" key="2">
    <citation type="submission" date="2024-05" db="EMBL/GenBank/DDBJ databases">
        <authorList>
            <person name="Chen Y."/>
            <person name="Shah S."/>
            <person name="Dougan E. K."/>
            <person name="Thang M."/>
            <person name="Chan C."/>
        </authorList>
    </citation>
    <scope>NUCLEOTIDE SEQUENCE [LARGE SCALE GENOMIC DNA]</scope>
</reference>
<dbReference type="OrthoDB" id="409489at2759"/>
<dbReference type="Proteomes" id="UP001152797">
    <property type="component" value="Unassembled WGS sequence"/>
</dbReference>
<keyword evidence="4" id="KW-1185">Reference proteome</keyword>
<organism evidence="2">
    <name type="scientific">Cladocopium goreaui</name>
    <dbReference type="NCBI Taxonomy" id="2562237"/>
    <lineage>
        <taxon>Eukaryota</taxon>
        <taxon>Sar</taxon>
        <taxon>Alveolata</taxon>
        <taxon>Dinophyceae</taxon>
        <taxon>Suessiales</taxon>
        <taxon>Symbiodiniaceae</taxon>
        <taxon>Cladocopium</taxon>
    </lineage>
</organism>
<evidence type="ECO:0000313" key="3">
    <source>
        <dbReference type="EMBL" id="CAL4785020.1"/>
    </source>
</evidence>